<dbReference type="GO" id="GO:0032259">
    <property type="term" value="P:methylation"/>
    <property type="evidence" value="ECO:0007669"/>
    <property type="project" value="UniProtKB-KW"/>
</dbReference>
<gene>
    <name evidence="4" type="ORF">B7P34_36130</name>
</gene>
<feature type="non-terminal residue" evidence="4">
    <location>
        <position position="189"/>
    </location>
</feature>
<dbReference type="SUPFAM" id="SSF53335">
    <property type="entry name" value="S-adenosyl-L-methionine-dependent methyltransferases"/>
    <property type="match status" value="1"/>
</dbReference>
<comment type="caution">
    <text evidence="4">The sequence shown here is derived from an EMBL/GenBank/DDBJ whole genome shotgun (WGS) entry which is preliminary data.</text>
</comment>
<evidence type="ECO:0000256" key="2">
    <source>
        <dbReference type="ARBA" id="ARBA00022679"/>
    </source>
</evidence>
<dbReference type="EMBL" id="PXWG01000340">
    <property type="protein sequence ID" value="PSJ23930.1"/>
    <property type="molecule type" value="Genomic_DNA"/>
</dbReference>
<keyword evidence="2" id="KW-0808">Transferase</keyword>
<keyword evidence="5" id="KW-1185">Reference proteome</keyword>
<evidence type="ECO:0000256" key="3">
    <source>
        <dbReference type="ARBA" id="ARBA00022747"/>
    </source>
</evidence>
<name>A0A9X7JHS7_9ACTN</name>
<dbReference type="Gene3D" id="3.40.50.150">
    <property type="entry name" value="Vaccinia Virus protein VP39"/>
    <property type="match status" value="1"/>
</dbReference>
<keyword evidence="3" id="KW-0680">Restriction system</keyword>
<accession>A0A9X7JHS7</accession>
<dbReference type="InterPro" id="IPR029063">
    <property type="entry name" value="SAM-dependent_MTases_sf"/>
</dbReference>
<dbReference type="GO" id="GO:0009307">
    <property type="term" value="P:DNA restriction-modification system"/>
    <property type="evidence" value="ECO:0007669"/>
    <property type="project" value="UniProtKB-KW"/>
</dbReference>
<proteinExistence type="predicted"/>
<keyword evidence="1 4" id="KW-0489">Methyltransferase</keyword>
<dbReference type="Proteomes" id="UP000242427">
    <property type="component" value="Unassembled WGS sequence"/>
</dbReference>
<organism evidence="4 5">
    <name type="scientific">Streptosporangium nondiastaticum</name>
    <dbReference type="NCBI Taxonomy" id="35764"/>
    <lineage>
        <taxon>Bacteria</taxon>
        <taxon>Bacillati</taxon>
        <taxon>Actinomycetota</taxon>
        <taxon>Actinomycetes</taxon>
        <taxon>Streptosporangiales</taxon>
        <taxon>Streptosporangiaceae</taxon>
        <taxon>Streptosporangium</taxon>
    </lineage>
</organism>
<protein>
    <submittedName>
        <fullName evidence="4">DNA cytosine methyltransferase</fullName>
    </submittedName>
</protein>
<dbReference type="InterPro" id="IPR001525">
    <property type="entry name" value="C5_MeTfrase"/>
</dbReference>
<dbReference type="AlphaFoldDB" id="A0A9X7JHS7"/>
<evidence type="ECO:0000256" key="1">
    <source>
        <dbReference type="ARBA" id="ARBA00022603"/>
    </source>
</evidence>
<evidence type="ECO:0000313" key="5">
    <source>
        <dbReference type="Proteomes" id="UP000242427"/>
    </source>
</evidence>
<evidence type="ECO:0000313" key="4">
    <source>
        <dbReference type="EMBL" id="PSJ23930.1"/>
    </source>
</evidence>
<sequence length="189" mass="20927">MEWEDERSRLTAEPMRWAFDLHPRWIALEQVPPVLPLWQHMAMLLRGRGYKTWTGILSAEEYGVAQTRKRAILMARLDGPVGPPAPTHQAYVSGRALQLEDDLFGSPLPPPVSMAQALGWDAEGIRMAPAGVTSTMVDPREATDPAHTITGKATAAWMLRNNSNRNACVRELDEPAGTIFFGQRANAVD</sequence>
<dbReference type="Pfam" id="PF00145">
    <property type="entry name" value="DNA_methylase"/>
    <property type="match status" value="1"/>
</dbReference>
<reference evidence="4 5" key="1">
    <citation type="submission" date="2018-03" db="EMBL/GenBank/DDBJ databases">
        <title>Chitinolytic properties of Streptosporangium nondiastaticum TBG75A20.</title>
        <authorList>
            <person name="Gayathri V."/>
            <person name="Shiburaj S."/>
        </authorList>
    </citation>
    <scope>NUCLEOTIDE SEQUENCE [LARGE SCALE GENOMIC DNA]</scope>
    <source>
        <strain evidence="4 5">TBG75A20</strain>
    </source>
</reference>
<dbReference type="GO" id="GO:0008168">
    <property type="term" value="F:methyltransferase activity"/>
    <property type="evidence" value="ECO:0007669"/>
    <property type="project" value="UniProtKB-KW"/>
</dbReference>